<dbReference type="GO" id="GO:0003684">
    <property type="term" value="F:damaged DNA binding"/>
    <property type="evidence" value="ECO:0007669"/>
    <property type="project" value="TreeGrafter"/>
</dbReference>
<dbReference type="GO" id="GO:0003697">
    <property type="term" value="F:single-stranded DNA binding"/>
    <property type="evidence" value="ECO:0007669"/>
    <property type="project" value="TreeGrafter"/>
</dbReference>
<proteinExistence type="inferred from homology"/>
<dbReference type="GO" id="GO:0006284">
    <property type="term" value="P:base-excision repair"/>
    <property type="evidence" value="ECO:0007669"/>
    <property type="project" value="TreeGrafter"/>
</dbReference>
<comment type="similarity">
    <text evidence="2">Belongs to the replication factor A protein 3 family.</text>
</comment>
<dbReference type="OrthoDB" id="188186at2759"/>
<dbReference type="GO" id="GO:0006298">
    <property type="term" value="P:mismatch repair"/>
    <property type="evidence" value="ECO:0007669"/>
    <property type="project" value="TreeGrafter"/>
</dbReference>
<reference evidence="4 5" key="1">
    <citation type="journal article" date="2018" name="Mol. Biol. Evol.">
        <title>Broad Genomic Sampling Reveals a Smut Pathogenic Ancestry of the Fungal Clade Ustilaginomycotina.</title>
        <authorList>
            <person name="Kijpornyongpan T."/>
            <person name="Mondo S.J."/>
            <person name="Barry K."/>
            <person name="Sandor L."/>
            <person name="Lee J."/>
            <person name="Lipzen A."/>
            <person name="Pangilinan J."/>
            <person name="LaButti K."/>
            <person name="Hainaut M."/>
            <person name="Henrissat B."/>
            <person name="Grigoriev I.V."/>
            <person name="Spatafora J.W."/>
            <person name="Aime M.C."/>
        </authorList>
    </citation>
    <scope>NUCLEOTIDE SEQUENCE [LARGE SCALE GENOMIC DNA]</scope>
    <source>
        <strain evidence="4 5">MCA 4186</strain>
    </source>
</reference>
<dbReference type="InterPro" id="IPR013970">
    <property type="entry name" value="Rfa2"/>
</dbReference>
<dbReference type="GO" id="GO:0006289">
    <property type="term" value="P:nucleotide-excision repair"/>
    <property type="evidence" value="ECO:0007669"/>
    <property type="project" value="TreeGrafter"/>
</dbReference>
<dbReference type="STRING" id="58919.A0A316ZKI5"/>
<dbReference type="Gene3D" id="2.40.50.140">
    <property type="entry name" value="Nucleic acid-binding proteins"/>
    <property type="match status" value="1"/>
</dbReference>
<dbReference type="SUPFAM" id="SSF50249">
    <property type="entry name" value="Nucleic acid-binding proteins"/>
    <property type="match status" value="1"/>
</dbReference>
<evidence type="ECO:0000313" key="5">
    <source>
        <dbReference type="Proteomes" id="UP000245946"/>
    </source>
</evidence>
<organism evidence="4 5">
    <name type="scientific">Tilletiopsis washingtonensis</name>
    <dbReference type="NCBI Taxonomy" id="58919"/>
    <lineage>
        <taxon>Eukaryota</taxon>
        <taxon>Fungi</taxon>
        <taxon>Dikarya</taxon>
        <taxon>Basidiomycota</taxon>
        <taxon>Ustilaginomycotina</taxon>
        <taxon>Exobasidiomycetes</taxon>
        <taxon>Entylomatales</taxon>
        <taxon>Entylomatales incertae sedis</taxon>
        <taxon>Tilletiopsis</taxon>
    </lineage>
</organism>
<protein>
    <submittedName>
        <fullName evidence="4">Replication factor A protein 3</fullName>
    </submittedName>
</protein>
<dbReference type="GO" id="GO:0005662">
    <property type="term" value="C:DNA replication factor A complex"/>
    <property type="evidence" value="ECO:0007669"/>
    <property type="project" value="TreeGrafter"/>
</dbReference>
<dbReference type="EMBL" id="KZ819284">
    <property type="protein sequence ID" value="PWO00896.1"/>
    <property type="molecule type" value="Genomic_DNA"/>
</dbReference>
<dbReference type="PANTHER" id="PTHR15114:SF1">
    <property type="entry name" value="REPLICATION PROTEIN A 14 KDA SUBUNIT"/>
    <property type="match status" value="1"/>
</dbReference>
<keyword evidence="3" id="KW-0539">Nucleus</keyword>
<dbReference type="Pfam" id="PF08661">
    <property type="entry name" value="Rep_fac-A_3"/>
    <property type="match status" value="1"/>
</dbReference>
<accession>A0A316ZKI5</accession>
<dbReference type="GO" id="GO:0006260">
    <property type="term" value="P:DNA replication"/>
    <property type="evidence" value="ECO:0007669"/>
    <property type="project" value="InterPro"/>
</dbReference>
<dbReference type="PANTHER" id="PTHR15114">
    <property type="entry name" value="REPLICATION PROTEIN A3"/>
    <property type="match status" value="1"/>
</dbReference>
<evidence type="ECO:0000256" key="2">
    <source>
        <dbReference type="ARBA" id="ARBA00009761"/>
    </source>
</evidence>
<dbReference type="RefSeq" id="XP_025601174.1">
    <property type="nucleotide sequence ID" value="XM_025744934.1"/>
</dbReference>
<dbReference type="GeneID" id="37272478"/>
<evidence type="ECO:0000256" key="1">
    <source>
        <dbReference type="ARBA" id="ARBA00004123"/>
    </source>
</evidence>
<dbReference type="InterPro" id="IPR012340">
    <property type="entry name" value="NA-bd_OB-fold"/>
</dbReference>
<name>A0A316ZKI5_9BASI</name>
<dbReference type="Proteomes" id="UP000245946">
    <property type="component" value="Unassembled WGS sequence"/>
</dbReference>
<dbReference type="AlphaFoldDB" id="A0A316ZKI5"/>
<dbReference type="GO" id="GO:0000724">
    <property type="term" value="P:double-strand break repair via homologous recombination"/>
    <property type="evidence" value="ECO:0007669"/>
    <property type="project" value="TreeGrafter"/>
</dbReference>
<gene>
    <name evidence="4" type="ORF">FA09DRAFT_358247</name>
</gene>
<dbReference type="CDD" id="cd04479">
    <property type="entry name" value="RPA3"/>
    <property type="match status" value="1"/>
</dbReference>
<keyword evidence="5" id="KW-1185">Reference proteome</keyword>
<sequence>MDKPTPLINSSMMANHAGQVVRIVGKAAQLAGSELVVQTSDQGNVAVDLARDTQLRGEGYVEIVGKVDENGERLREFTSVDFGDKLDMALVEAVVQLSAKVPALFAESSN</sequence>
<evidence type="ECO:0000256" key="3">
    <source>
        <dbReference type="ARBA" id="ARBA00023242"/>
    </source>
</evidence>
<evidence type="ECO:0000313" key="4">
    <source>
        <dbReference type="EMBL" id="PWO00896.1"/>
    </source>
</evidence>
<dbReference type="GO" id="GO:0035861">
    <property type="term" value="C:site of double-strand break"/>
    <property type="evidence" value="ECO:0007669"/>
    <property type="project" value="TreeGrafter"/>
</dbReference>
<comment type="subcellular location">
    <subcellularLocation>
        <location evidence="1">Nucleus</location>
    </subcellularLocation>
</comment>